<dbReference type="InParanoid" id="A0A2K1JUC5"/>
<name>A0A2K1JUC5_PHYPA</name>
<dbReference type="Proteomes" id="UP000006727">
    <property type="component" value="Chromosome 11"/>
</dbReference>
<organism evidence="1">
    <name type="scientific">Physcomitrium patens</name>
    <name type="common">Spreading-leaved earth moss</name>
    <name type="synonym">Physcomitrella patens</name>
    <dbReference type="NCBI Taxonomy" id="3218"/>
    <lineage>
        <taxon>Eukaryota</taxon>
        <taxon>Viridiplantae</taxon>
        <taxon>Streptophyta</taxon>
        <taxon>Embryophyta</taxon>
        <taxon>Bryophyta</taxon>
        <taxon>Bryophytina</taxon>
        <taxon>Bryopsida</taxon>
        <taxon>Funariidae</taxon>
        <taxon>Funariales</taxon>
        <taxon>Funariaceae</taxon>
        <taxon>Physcomitrium</taxon>
    </lineage>
</organism>
<dbReference type="EnsemblPlants" id="Pp3c11_11360V3.1">
    <property type="protein sequence ID" value="PAC:32956676.CDS.1"/>
    <property type="gene ID" value="Pp3c11_11360"/>
</dbReference>
<accession>A0A2K1JUC5</accession>
<gene>
    <name evidence="1" type="ORF">PHYPA_014899</name>
</gene>
<reference evidence="2" key="3">
    <citation type="submission" date="2020-12" db="UniProtKB">
        <authorList>
            <consortium name="EnsemblPlants"/>
        </authorList>
    </citation>
    <scope>IDENTIFICATION</scope>
</reference>
<reference evidence="1 3" key="1">
    <citation type="journal article" date="2008" name="Science">
        <title>The Physcomitrella genome reveals evolutionary insights into the conquest of land by plants.</title>
        <authorList>
            <person name="Rensing S."/>
            <person name="Lang D."/>
            <person name="Zimmer A."/>
            <person name="Terry A."/>
            <person name="Salamov A."/>
            <person name="Shapiro H."/>
            <person name="Nishiyama T."/>
            <person name="Perroud P.-F."/>
            <person name="Lindquist E."/>
            <person name="Kamisugi Y."/>
            <person name="Tanahashi T."/>
            <person name="Sakakibara K."/>
            <person name="Fujita T."/>
            <person name="Oishi K."/>
            <person name="Shin-I T."/>
            <person name="Kuroki Y."/>
            <person name="Toyoda A."/>
            <person name="Suzuki Y."/>
            <person name="Hashimoto A."/>
            <person name="Yamaguchi K."/>
            <person name="Sugano A."/>
            <person name="Kohara Y."/>
            <person name="Fujiyama A."/>
            <person name="Anterola A."/>
            <person name="Aoki S."/>
            <person name="Ashton N."/>
            <person name="Barbazuk W.B."/>
            <person name="Barker E."/>
            <person name="Bennetzen J."/>
            <person name="Bezanilla M."/>
            <person name="Blankenship R."/>
            <person name="Cho S.H."/>
            <person name="Dutcher S."/>
            <person name="Estelle M."/>
            <person name="Fawcett J.A."/>
            <person name="Gundlach H."/>
            <person name="Hanada K."/>
            <person name="Heyl A."/>
            <person name="Hicks K.A."/>
            <person name="Hugh J."/>
            <person name="Lohr M."/>
            <person name="Mayer K."/>
            <person name="Melkozernov A."/>
            <person name="Murata T."/>
            <person name="Nelson D."/>
            <person name="Pils B."/>
            <person name="Prigge M."/>
            <person name="Reiss B."/>
            <person name="Renner T."/>
            <person name="Rombauts S."/>
            <person name="Rushton P."/>
            <person name="Sanderfoot A."/>
            <person name="Schween G."/>
            <person name="Shiu S.-H."/>
            <person name="Stueber K."/>
            <person name="Theodoulou F.L."/>
            <person name="Tu H."/>
            <person name="Van de Peer Y."/>
            <person name="Verrier P.J."/>
            <person name="Waters E."/>
            <person name="Wood A."/>
            <person name="Yang L."/>
            <person name="Cove D."/>
            <person name="Cuming A."/>
            <person name="Hasebe M."/>
            <person name="Lucas S."/>
            <person name="Mishler D.B."/>
            <person name="Reski R."/>
            <person name="Grigoriev I."/>
            <person name="Quatrano R.S."/>
            <person name="Boore J.L."/>
        </authorList>
    </citation>
    <scope>NUCLEOTIDE SEQUENCE [LARGE SCALE GENOMIC DNA]</scope>
    <source>
        <strain evidence="2 3">cv. Gransden 2004</strain>
    </source>
</reference>
<dbReference type="Gramene" id="Pp3c11_11360V3.1">
    <property type="protein sequence ID" value="PAC:32956676.CDS.1"/>
    <property type="gene ID" value="Pp3c11_11360"/>
</dbReference>
<sequence length="43" mass="5083">MLSYSNLPNCFWGEALQIANYLQNRSPIKSIQVTKTSFKLWYK</sequence>
<dbReference type="EMBL" id="ABEU02000011">
    <property type="protein sequence ID" value="PNR45128.1"/>
    <property type="molecule type" value="Genomic_DNA"/>
</dbReference>
<protein>
    <recommendedName>
        <fullName evidence="4">Reverse transcriptase Ty1/copia-type domain-containing protein</fullName>
    </recommendedName>
</protein>
<dbReference type="AlphaFoldDB" id="A0A2K1JUC5"/>
<evidence type="ECO:0000313" key="2">
    <source>
        <dbReference type="EnsemblPlants" id="PAC:32956676.CDS.1"/>
    </source>
</evidence>
<evidence type="ECO:0000313" key="1">
    <source>
        <dbReference type="EMBL" id="PNR45128.1"/>
    </source>
</evidence>
<evidence type="ECO:0008006" key="4">
    <source>
        <dbReference type="Google" id="ProtNLM"/>
    </source>
</evidence>
<proteinExistence type="predicted"/>
<keyword evidence="3" id="KW-1185">Reference proteome</keyword>
<evidence type="ECO:0000313" key="3">
    <source>
        <dbReference type="Proteomes" id="UP000006727"/>
    </source>
</evidence>
<reference evidence="1 3" key="2">
    <citation type="journal article" date="2018" name="Plant J.">
        <title>The Physcomitrella patens chromosome-scale assembly reveals moss genome structure and evolution.</title>
        <authorList>
            <person name="Lang D."/>
            <person name="Ullrich K.K."/>
            <person name="Murat F."/>
            <person name="Fuchs J."/>
            <person name="Jenkins J."/>
            <person name="Haas F.B."/>
            <person name="Piednoel M."/>
            <person name="Gundlach H."/>
            <person name="Van Bel M."/>
            <person name="Meyberg R."/>
            <person name="Vives C."/>
            <person name="Morata J."/>
            <person name="Symeonidi A."/>
            <person name="Hiss M."/>
            <person name="Muchero W."/>
            <person name="Kamisugi Y."/>
            <person name="Saleh O."/>
            <person name="Blanc G."/>
            <person name="Decker E.L."/>
            <person name="van Gessel N."/>
            <person name="Grimwood J."/>
            <person name="Hayes R.D."/>
            <person name="Graham S.W."/>
            <person name="Gunter L.E."/>
            <person name="McDaniel S.F."/>
            <person name="Hoernstein S.N.W."/>
            <person name="Larsson A."/>
            <person name="Li F.W."/>
            <person name="Perroud P.F."/>
            <person name="Phillips J."/>
            <person name="Ranjan P."/>
            <person name="Rokshar D.S."/>
            <person name="Rothfels C.J."/>
            <person name="Schneider L."/>
            <person name="Shu S."/>
            <person name="Stevenson D.W."/>
            <person name="Thummler F."/>
            <person name="Tillich M."/>
            <person name="Villarreal Aguilar J.C."/>
            <person name="Widiez T."/>
            <person name="Wong G.K."/>
            <person name="Wymore A."/>
            <person name="Zhang Y."/>
            <person name="Zimmer A.D."/>
            <person name="Quatrano R.S."/>
            <person name="Mayer K.F.X."/>
            <person name="Goodstein D."/>
            <person name="Casacuberta J.M."/>
            <person name="Vandepoele K."/>
            <person name="Reski R."/>
            <person name="Cuming A.C."/>
            <person name="Tuskan G.A."/>
            <person name="Maumus F."/>
            <person name="Salse J."/>
            <person name="Schmutz J."/>
            <person name="Rensing S.A."/>
        </authorList>
    </citation>
    <scope>NUCLEOTIDE SEQUENCE [LARGE SCALE GENOMIC DNA]</scope>
    <source>
        <strain evidence="2 3">cv. Gransden 2004</strain>
    </source>
</reference>